<accession>A0A6G0WRB1</accession>
<name>A0A6G0WRB1_9STRA</name>
<evidence type="ECO:0000313" key="4">
    <source>
        <dbReference type="EMBL" id="KAF0729941.1"/>
    </source>
</evidence>
<comment type="caution">
    <text evidence="4">The sequence shown here is derived from an EMBL/GenBank/DDBJ whole genome shotgun (WGS) entry which is preliminary data.</text>
</comment>
<feature type="binding site" description="axial binding residue" evidence="2">
    <location>
        <position position="398"/>
    </location>
    <ligand>
        <name>heme</name>
        <dbReference type="ChEBI" id="CHEBI:30413"/>
    </ligand>
    <ligandPart>
        <name>Fe</name>
        <dbReference type="ChEBI" id="CHEBI:18248"/>
    </ligandPart>
</feature>
<dbReference type="EMBL" id="VJMJ01000159">
    <property type="protein sequence ID" value="KAF0729941.1"/>
    <property type="molecule type" value="Genomic_DNA"/>
</dbReference>
<dbReference type="Gene3D" id="1.10.630.10">
    <property type="entry name" value="Cytochrome P450"/>
    <property type="match status" value="1"/>
</dbReference>
<dbReference type="InterPro" id="IPR036396">
    <property type="entry name" value="Cyt_P450_sf"/>
</dbReference>
<keyword evidence="3" id="KW-0503">Monooxygenase</keyword>
<dbReference type="InterPro" id="IPR002401">
    <property type="entry name" value="Cyt_P450_E_grp-I"/>
</dbReference>
<comment type="similarity">
    <text evidence="1 3">Belongs to the cytochrome P450 family.</text>
</comment>
<keyword evidence="2 3" id="KW-0479">Metal-binding</keyword>
<dbReference type="InterPro" id="IPR001128">
    <property type="entry name" value="Cyt_P450"/>
</dbReference>
<dbReference type="AlphaFoldDB" id="A0A6G0WRB1"/>
<dbReference type="PRINTS" id="PR00385">
    <property type="entry name" value="P450"/>
</dbReference>
<protein>
    <recommendedName>
        <fullName evidence="6">Cytochrome P450</fullName>
    </recommendedName>
</protein>
<reference evidence="4 5" key="1">
    <citation type="submission" date="2019-07" db="EMBL/GenBank/DDBJ databases">
        <title>Genomics analysis of Aphanomyces spp. identifies a new class of oomycete effector associated with host adaptation.</title>
        <authorList>
            <person name="Gaulin E."/>
        </authorList>
    </citation>
    <scope>NUCLEOTIDE SEQUENCE [LARGE SCALE GENOMIC DNA]</scope>
    <source>
        <strain evidence="4 5">ATCC 201684</strain>
    </source>
</reference>
<sequence length="491" mass="55110">MAKWKTTGLYPEPFLSWTKQYGGVVRLRKFLSHCVQVSDPAAVKHILVTNNANYPREPIRRDYFRDAMLGDGLLSAEGKQHDAYRKLLNPIFATLKIKSFVDIFTSETQRYSEKLLEPACEHDMPVNLSEFFPQLMLSISGLSIFGFDFDAAPTALEAYKESMVELNPLLAVGIFSIPGFLKLPFPSLIKRRAAQKTLKECLSKLIYDKLEALATKKPQDLLDLILESATPQEALTHTVTNVLVAHETTTSALCFLIGILPSYPQTIARMRSEYSQVIAKYGSLSSWEAVAELEYTQAVIHESLRLNSSVASTAHRKSTGDDIVPMSDGSTTFIPKGTVVQIFMAVMHRNPKYWANPETFVPDRFVEGTSAWNADLELRNGKSHAFHFMPFSAGAKNCIGQRFAMAELLVIVALLVSKYDFEPTPKMDLRHKYNGVVVKPVFAEMKVRRVSEEVNDKLHPSHRKTAAISPLFFKCNCHFLNTISSVHGTRP</sequence>
<evidence type="ECO:0008006" key="6">
    <source>
        <dbReference type="Google" id="ProtNLM"/>
    </source>
</evidence>
<dbReference type="PANTHER" id="PTHR24291:SF175">
    <property type="entry name" value="CYTOCHROME P450"/>
    <property type="match status" value="1"/>
</dbReference>
<dbReference type="GO" id="GO:0016705">
    <property type="term" value="F:oxidoreductase activity, acting on paired donors, with incorporation or reduction of molecular oxygen"/>
    <property type="evidence" value="ECO:0007669"/>
    <property type="project" value="InterPro"/>
</dbReference>
<dbReference type="Proteomes" id="UP000481153">
    <property type="component" value="Unassembled WGS sequence"/>
</dbReference>
<dbReference type="GO" id="GO:0005506">
    <property type="term" value="F:iron ion binding"/>
    <property type="evidence" value="ECO:0007669"/>
    <property type="project" value="InterPro"/>
</dbReference>
<dbReference type="GO" id="GO:0020037">
    <property type="term" value="F:heme binding"/>
    <property type="evidence" value="ECO:0007669"/>
    <property type="project" value="InterPro"/>
</dbReference>
<dbReference type="GO" id="GO:0004497">
    <property type="term" value="F:monooxygenase activity"/>
    <property type="evidence" value="ECO:0007669"/>
    <property type="project" value="UniProtKB-KW"/>
</dbReference>
<dbReference type="PROSITE" id="PS00086">
    <property type="entry name" value="CYTOCHROME_P450"/>
    <property type="match status" value="1"/>
</dbReference>
<dbReference type="PRINTS" id="PR00463">
    <property type="entry name" value="EP450I"/>
</dbReference>
<gene>
    <name evidence="4" type="ORF">Ae201684_012580</name>
</gene>
<keyword evidence="5" id="KW-1185">Reference proteome</keyword>
<dbReference type="VEuPathDB" id="FungiDB:AeMF1_011650"/>
<organism evidence="4 5">
    <name type="scientific">Aphanomyces euteiches</name>
    <dbReference type="NCBI Taxonomy" id="100861"/>
    <lineage>
        <taxon>Eukaryota</taxon>
        <taxon>Sar</taxon>
        <taxon>Stramenopiles</taxon>
        <taxon>Oomycota</taxon>
        <taxon>Saprolegniomycetes</taxon>
        <taxon>Saprolegniales</taxon>
        <taxon>Verrucalvaceae</taxon>
        <taxon>Aphanomyces</taxon>
    </lineage>
</organism>
<evidence type="ECO:0000313" key="5">
    <source>
        <dbReference type="Proteomes" id="UP000481153"/>
    </source>
</evidence>
<proteinExistence type="inferred from homology"/>
<dbReference type="PANTHER" id="PTHR24291">
    <property type="entry name" value="CYTOCHROME P450 FAMILY 4"/>
    <property type="match status" value="1"/>
</dbReference>
<comment type="cofactor">
    <cofactor evidence="2">
        <name>heme</name>
        <dbReference type="ChEBI" id="CHEBI:30413"/>
    </cofactor>
</comment>
<evidence type="ECO:0000256" key="2">
    <source>
        <dbReference type="PIRSR" id="PIRSR602401-1"/>
    </source>
</evidence>
<dbReference type="InterPro" id="IPR050196">
    <property type="entry name" value="Cytochrome_P450_Monoox"/>
</dbReference>
<dbReference type="InterPro" id="IPR017972">
    <property type="entry name" value="Cyt_P450_CS"/>
</dbReference>
<dbReference type="SUPFAM" id="SSF48264">
    <property type="entry name" value="Cytochrome P450"/>
    <property type="match status" value="1"/>
</dbReference>
<keyword evidence="3" id="KW-0560">Oxidoreductase</keyword>
<keyword evidence="2 3" id="KW-0408">Iron</keyword>
<keyword evidence="2 3" id="KW-0349">Heme</keyword>
<evidence type="ECO:0000256" key="3">
    <source>
        <dbReference type="RuleBase" id="RU000461"/>
    </source>
</evidence>
<dbReference type="Pfam" id="PF00067">
    <property type="entry name" value="p450"/>
    <property type="match status" value="1"/>
</dbReference>
<evidence type="ECO:0000256" key="1">
    <source>
        <dbReference type="ARBA" id="ARBA00010617"/>
    </source>
</evidence>